<sequence length="68" mass="7300">MSYKRKGALSRNSSLDVKHSHKGGRSGGEKGRNEEGGVLLVNEMQSSAGRKTRCRYGERAPGGGEVHT</sequence>
<organism evidence="2 3">
    <name type="scientific">Tagetes erecta</name>
    <name type="common">African marigold</name>
    <dbReference type="NCBI Taxonomy" id="13708"/>
    <lineage>
        <taxon>Eukaryota</taxon>
        <taxon>Viridiplantae</taxon>
        <taxon>Streptophyta</taxon>
        <taxon>Embryophyta</taxon>
        <taxon>Tracheophyta</taxon>
        <taxon>Spermatophyta</taxon>
        <taxon>Magnoliopsida</taxon>
        <taxon>eudicotyledons</taxon>
        <taxon>Gunneridae</taxon>
        <taxon>Pentapetalae</taxon>
        <taxon>asterids</taxon>
        <taxon>campanulids</taxon>
        <taxon>Asterales</taxon>
        <taxon>Asteraceae</taxon>
        <taxon>Asteroideae</taxon>
        <taxon>Heliantheae alliance</taxon>
        <taxon>Tageteae</taxon>
        <taxon>Tagetes</taxon>
    </lineage>
</organism>
<dbReference type="EMBL" id="JAUHHV010000008">
    <property type="protein sequence ID" value="KAK1415665.1"/>
    <property type="molecule type" value="Genomic_DNA"/>
</dbReference>
<evidence type="ECO:0000313" key="3">
    <source>
        <dbReference type="Proteomes" id="UP001229421"/>
    </source>
</evidence>
<proteinExistence type="predicted"/>
<dbReference type="AlphaFoldDB" id="A0AAD8NH21"/>
<feature type="region of interest" description="Disordered" evidence="1">
    <location>
        <begin position="1"/>
        <end position="68"/>
    </location>
</feature>
<evidence type="ECO:0000313" key="2">
    <source>
        <dbReference type="EMBL" id="KAK1415665.1"/>
    </source>
</evidence>
<reference evidence="2" key="1">
    <citation type="journal article" date="2023" name="bioRxiv">
        <title>Improved chromosome-level genome assembly for marigold (Tagetes erecta).</title>
        <authorList>
            <person name="Jiang F."/>
            <person name="Yuan L."/>
            <person name="Wang S."/>
            <person name="Wang H."/>
            <person name="Xu D."/>
            <person name="Wang A."/>
            <person name="Fan W."/>
        </authorList>
    </citation>
    <scope>NUCLEOTIDE SEQUENCE</scope>
    <source>
        <strain evidence="2">WSJ</strain>
        <tissue evidence="2">Leaf</tissue>
    </source>
</reference>
<accession>A0AAD8NH21</accession>
<evidence type="ECO:0000256" key="1">
    <source>
        <dbReference type="SAM" id="MobiDB-lite"/>
    </source>
</evidence>
<name>A0AAD8NH21_TARER</name>
<keyword evidence="3" id="KW-1185">Reference proteome</keyword>
<gene>
    <name evidence="2" type="ORF">QVD17_31450</name>
</gene>
<dbReference type="Proteomes" id="UP001229421">
    <property type="component" value="Unassembled WGS sequence"/>
</dbReference>
<protein>
    <submittedName>
        <fullName evidence="2">Uncharacterized protein</fullName>
    </submittedName>
</protein>
<comment type="caution">
    <text evidence="2">The sequence shown here is derived from an EMBL/GenBank/DDBJ whole genome shotgun (WGS) entry which is preliminary data.</text>
</comment>